<keyword evidence="1" id="KW-1003">Cell membrane</keyword>
<dbReference type="GO" id="GO:0009372">
    <property type="term" value="P:quorum sensing"/>
    <property type="evidence" value="ECO:0007669"/>
    <property type="project" value="UniProtKB-KW"/>
</dbReference>
<dbReference type="AlphaFoldDB" id="A0A0B3WTU9"/>
<feature type="transmembrane region" description="Helical" evidence="8">
    <location>
        <begin position="85"/>
        <end position="104"/>
    </location>
</feature>
<dbReference type="STRING" id="1577792.QX51_05130"/>
<evidence type="ECO:0000256" key="7">
    <source>
        <dbReference type="ARBA" id="ARBA00023136"/>
    </source>
</evidence>
<name>A0A0B3WTU9_9FIRM</name>
<evidence type="ECO:0000256" key="2">
    <source>
        <dbReference type="ARBA" id="ARBA00022654"/>
    </source>
</evidence>
<dbReference type="GO" id="GO:0008233">
    <property type="term" value="F:peptidase activity"/>
    <property type="evidence" value="ECO:0007669"/>
    <property type="project" value="UniProtKB-KW"/>
</dbReference>
<comment type="caution">
    <text evidence="9">The sequence shown here is derived from an EMBL/GenBank/DDBJ whole genome shotgun (WGS) entry which is preliminary data.</text>
</comment>
<evidence type="ECO:0000313" key="10">
    <source>
        <dbReference type="Proteomes" id="UP000031189"/>
    </source>
</evidence>
<evidence type="ECO:0000256" key="8">
    <source>
        <dbReference type="SAM" id="Phobius"/>
    </source>
</evidence>
<keyword evidence="7 8" id="KW-0472">Membrane</keyword>
<reference evidence="9 10" key="1">
    <citation type="submission" date="2014-12" db="EMBL/GenBank/DDBJ databases">
        <title>Draft genome sequence of Terrisporobacter sp. 08-306576, isolated from the blood culture of a bacteremia patient.</title>
        <authorList>
            <person name="Lund L.C."/>
            <person name="Sydenham T.V."/>
            <person name="Hogh S.V."/>
            <person name="Skov M.N."/>
            <person name="Kemp M."/>
            <person name="Justesen U.S."/>
        </authorList>
    </citation>
    <scope>NUCLEOTIDE SEQUENCE [LARGE SCALE GENOMIC DNA]</scope>
    <source>
        <strain evidence="9 10">08-306576</strain>
    </source>
</reference>
<accession>A0A0B3WTU9</accession>
<evidence type="ECO:0000256" key="3">
    <source>
        <dbReference type="ARBA" id="ARBA00022670"/>
    </source>
</evidence>
<dbReference type="RefSeq" id="WP_039678831.1">
    <property type="nucleotide sequence ID" value="NZ_JAWGXO010000008.1"/>
</dbReference>
<feature type="transmembrane region" description="Helical" evidence="8">
    <location>
        <begin position="32"/>
        <end position="65"/>
    </location>
</feature>
<keyword evidence="3" id="KW-0645">Protease</keyword>
<organism evidence="9 10">
    <name type="scientific">Terrisporobacter othiniensis</name>
    <dbReference type="NCBI Taxonomy" id="1577792"/>
    <lineage>
        <taxon>Bacteria</taxon>
        <taxon>Bacillati</taxon>
        <taxon>Bacillota</taxon>
        <taxon>Clostridia</taxon>
        <taxon>Peptostreptococcales</taxon>
        <taxon>Peptostreptococcaceae</taxon>
        <taxon>Terrisporobacter</taxon>
    </lineage>
</organism>
<evidence type="ECO:0008006" key="11">
    <source>
        <dbReference type="Google" id="ProtNLM"/>
    </source>
</evidence>
<keyword evidence="5" id="KW-0378">Hydrolase</keyword>
<dbReference type="Pfam" id="PF04647">
    <property type="entry name" value="AgrB"/>
    <property type="match status" value="1"/>
</dbReference>
<evidence type="ECO:0000256" key="5">
    <source>
        <dbReference type="ARBA" id="ARBA00022801"/>
    </source>
</evidence>
<dbReference type="EMBL" id="JWHR01000057">
    <property type="protein sequence ID" value="KHS58010.1"/>
    <property type="molecule type" value="Genomic_DNA"/>
</dbReference>
<dbReference type="InterPro" id="IPR006741">
    <property type="entry name" value="AgrB"/>
</dbReference>
<dbReference type="SMART" id="SM00793">
    <property type="entry name" value="AgrB"/>
    <property type="match status" value="1"/>
</dbReference>
<keyword evidence="6 8" id="KW-1133">Transmembrane helix</keyword>
<dbReference type="Proteomes" id="UP000031189">
    <property type="component" value="Unassembled WGS sequence"/>
</dbReference>
<dbReference type="GO" id="GO:0006508">
    <property type="term" value="P:proteolysis"/>
    <property type="evidence" value="ECO:0007669"/>
    <property type="project" value="UniProtKB-KW"/>
</dbReference>
<feature type="transmembrane region" description="Helical" evidence="8">
    <location>
        <begin position="153"/>
        <end position="174"/>
    </location>
</feature>
<evidence type="ECO:0000313" key="9">
    <source>
        <dbReference type="EMBL" id="KHS58010.1"/>
    </source>
</evidence>
<evidence type="ECO:0000256" key="1">
    <source>
        <dbReference type="ARBA" id="ARBA00022475"/>
    </source>
</evidence>
<evidence type="ECO:0000256" key="6">
    <source>
        <dbReference type="ARBA" id="ARBA00022989"/>
    </source>
</evidence>
<keyword evidence="2" id="KW-0673">Quorum sensing</keyword>
<sequence length="216" mass="24427">MNNITENISEKIAFSLCESKDKSTDEFEVLRYGVFAFLHVLIAMILTIIFGIITNTLFQIAIISLMAGLMKRNSGGIHCSSPNRCVVTGIIISYIFALIGKFSINIKLEILCLLIIIMLIHSFIIIYTKCPVPSENKPLKKESTRKKLRKNSFCIYSICLILFIINILLNLLNYKYNLNSLVLCMILGIYMQALSLTALGSNFILFIDKILLKCKI</sequence>
<gene>
    <name evidence="9" type="ORF">QX51_05130</name>
</gene>
<keyword evidence="4 8" id="KW-0812">Transmembrane</keyword>
<feature type="transmembrane region" description="Helical" evidence="8">
    <location>
        <begin position="110"/>
        <end position="132"/>
    </location>
</feature>
<protein>
    <recommendedName>
        <fullName evidence="11">Accessory gene regulator AgrB</fullName>
    </recommendedName>
</protein>
<evidence type="ECO:0000256" key="4">
    <source>
        <dbReference type="ARBA" id="ARBA00022692"/>
    </source>
</evidence>
<dbReference type="GO" id="GO:0016020">
    <property type="term" value="C:membrane"/>
    <property type="evidence" value="ECO:0007669"/>
    <property type="project" value="InterPro"/>
</dbReference>
<feature type="transmembrane region" description="Helical" evidence="8">
    <location>
        <begin position="180"/>
        <end position="207"/>
    </location>
</feature>
<keyword evidence="10" id="KW-1185">Reference proteome</keyword>
<dbReference type="OrthoDB" id="2854767at2"/>
<proteinExistence type="predicted"/>